<accession>A0A0F4GCX8</accession>
<dbReference type="SUPFAM" id="SSF56281">
    <property type="entry name" value="Metallo-hydrolase/oxidoreductase"/>
    <property type="match status" value="1"/>
</dbReference>
<sequence length="267" mass="29343">MHAGSPQALPSDGHVHSIFEASTGTFQWIVADPTTRDAVIIDPVLDGKSASSPRGISTASADRLIEIIIERRYRVLRILETHSQRQCATAAWYLRTQLRDMTGHLPRICTGKSIEGVERMFARQYRITNPFQASLLNNGFKDGDRFEIGSLQCQVIHLSGPDPDRFGFVIGRSVFTGSADGESESEVRAAQRMSAFVDGYAFHPQKSKSGSAVDAPLDSRPTTARTTRTVSGRQQHDSSPPRQASLVGGKMVYNYNRPTSQVHEIGV</sequence>
<dbReference type="GO" id="GO:0006749">
    <property type="term" value="P:glutathione metabolic process"/>
    <property type="evidence" value="ECO:0007669"/>
    <property type="project" value="TreeGrafter"/>
</dbReference>
<dbReference type="Gene3D" id="3.60.15.10">
    <property type="entry name" value="Ribonuclease Z/Hydroxyacylglutathione hydrolase-like"/>
    <property type="match status" value="1"/>
</dbReference>
<keyword evidence="3" id="KW-1185">Reference proteome</keyword>
<dbReference type="AlphaFoldDB" id="A0A0F4GCX8"/>
<gene>
    <name evidence="2" type="ORF">TI39_contig4154g00013</name>
</gene>
<dbReference type="GO" id="GO:0050313">
    <property type="term" value="F:sulfur dioxygenase activity"/>
    <property type="evidence" value="ECO:0007669"/>
    <property type="project" value="TreeGrafter"/>
</dbReference>
<dbReference type="PANTHER" id="PTHR43084:SF1">
    <property type="entry name" value="PERSULFIDE DIOXYGENASE ETHE1, MITOCHONDRIAL"/>
    <property type="match status" value="1"/>
</dbReference>
<evidence type="ECO:0000313" key="2">
    <source>
        <dbReference type="EMBL" id="KJX94867.1"/>
    </source>
</evidence>
<dbReference type="STRING" id="1047168.A0A0F4GCX8"/>
<proteinExistence type="predicted"/>
<dbReference type="GO" id="GO:0070813">
    <property type="term" value="P:hydrogen sulfide metabolic process"/>
    <property type="evidence" value="ECO:0007669"/>
    <property type="project" value="TreeGrafter"/>
</dbReference>
<dbReference type="EMBL" id="LAFY01004113">
    <property type="protein sequence ID" value="KJX94867.1"/>
    <property type="molecule type" value="Genomic_DNA"/>
</dbReference>
<organism evidence="2 3">
    <name type="scientific">Zymoseptoria brevis</name>
    <dbReference type="NCBI Taxonomy" id="1047168"/>
    <lineage>
        <taxon>Eukaryota</taxon>
        <taxon>Fungi</taxon>
        <taxon>Dikarya</taxon>
        <taxon>Ascomycota</taxon>
        <taxon>Pezizomycotina</taxon>
        <taxon>Dothideomycetes</taxon>
        <taxon>Dothideomycetidae</taxon>
        <taxon>Mycosphaerellales</taxon>
        <taxon>Mycosphaerellaceae</taxon>
        <taxon>Zymoseptoria</taxon>
    </lineage>
</organism>
<evidence type="ECO:0000313" key="3">
    <source>
        <dbReference type="Proteomes" id="UP000033647"/>
    </source>
</evidence>
<feature type="compositionally biased region" description="Polar residues" evidence="1">
    <location>
        <begin position="220"/>
        <end position="242"/>
    </location>
</feature>
<protein>
    <submittedName>
        <fullName evidence="2">Metallo-beta-lactamase superfamily protein</fullName>
    </submittedName>
</protein>
<reference evidence="2 3" key="1">
    <citation type="submission" date="2015-03" db="EMBL/GenBank/DDBJ databases">
        <title>RNA-seq based gene annotation and comparative genomics of four Zymoseptoria species reveal species-specific pathogenicity related genes and transposable element activity.</title>
        <authorList>
            <person name="Grandaubert J."/>
            <person name="Bhattacharyya A."/>
            <person name="Stukenbrock E.H."/>
        </authorList>
    </citation>
    <scope>NUCLEOTIDE SEQUENCE [LARGE SCALE GENOMIC DNA]</scope>
    <source>
        <strain evidence="2 3">Zb18110</strain>
    </source>
</reference>
<comment type="caution">
    <text evidence="2">The sequence shown here is derived from an EMBL/GenBank/DDBJ whole genome shotgun (WGS) entry which is preliminary data.</text>
</comment>
<dbReference type="PANTHER" id="PTHR43084">
    <property type="entry name" value="PERSULFIDE DIOXYGENASE ETHE1"/>
    <property type="match status" value="1"/>
</dbReference>
<dbReference type="Proteomes" id="UP000033647">
    <property type="component" value="Unassembled WGS sequence"/>
</dbReference>
<evidence type="ECO:0000256" key="1">
    <source>
        <dbReference type="SAM" id="MobiDB-lite"/>
    </source>
</evidence>
<dbReference type="OrthoDB" id="449487at2759"/>
<name>A0A0F4GCX8_9PEZI</name>
<dbReference type="InterPro" id="IPR036866">
    <property type="entry name" value="RibonucZ/Hydroxyglut_hydro"/>
</dbReference>
<dbReference type="InterPro" id="IPR051682">
    <property type="entry name" value="Mito_Persulfide_Diox"/>
</dbReference>
<feature type="region of interest" description="Disordered" evidence="1">
    <location>
        <begin position="206"/>
        <end position="247"/>
    </location>
</feature>